<organism evidence="2 3">
    <name type="scientific">Galerina marginata (strain CBS 339.88)</name>
    <dbReference type="NCBI Taxonomy" id="685588"/>
    <lineage>
        <taxon>Eukaryota</taxon>
        <taxon>Fungi</taxon>
        <taxon>Dikarya</taxon>
        <taxon>Basidiomycota</taxon>
        <taxon>Agaricomycotina</taxon>
        <taxon>Agaricomycetes</taxon>
        <taxon>Agaricomycetidae</taxon>
        <taxon>Agaricales</taxon>
        <taxon>Agaricineae</taxon>
        <taxon>Strophariaceae</taxon>
        <taxon>Galerina</taxon>
    </lineage>
</organism>
<dbReference type="HOGENOM" id="CLU_2399825_0_0_1"/>
<sequence>MCYGLTTQNSGLLTGKNVPNKFQMNPLSFFLHGHLHFSLFPLWVDMLLECLFLLFRRISGLFPQLEPFLSGRTSLYFRGPCSEERSALWTHTL</sequence>
<evidence type="ECO:0000256" key="1">
    <source>
        <dbReference type="SAM" id="Phobius"/>
    </source>
</evidence>
<keyword evidence="3" id="KW-1185">Reference proteome</keyword>
<gene>
    <name evidence="2" type="ORF">GALMADRAFT_698220</name>
</gene>
<dbReference type="Proteomes" id="UP000027222">
    <property type="component" value="Unassembled WGS sequence"/>
</dbReference>
<proteinExistence type="predicted"/>
<protein>
    <submittedName>
        <fullName evidence="2">Uncharacterized protein</fullName>
    </submittedName>
</protein>
<dbReference type="AlphaFoldDB" id="A0A067TLL2"/>
<reference evidence="3" key="1">
    <citation type="journal article" date="2014" name="Proc. Natl. Acad. Sci. U.S.A.">
        <title>Extensive sampling of basidiomycete genomes demonstrates inadequacy of the white-rot/brown-rot paradigm for wood decay fungi.</title>
        <authorList>
            <person name="Riley R."/>
            <person name="Salamov A.A."/>
            <person name="Brown D.W."/>
            <person name="Nagy L.G."/>
            <person name="Floudas D."/>
            <person name="Held B.W."/>
            <person name="Levasseur A."/>
            <person name="Lombard V."/>
            <person name="Morin E."/>
            <person name="Otillar R."/>
            <person name="Lindquist E.A."/>
            <person name="Sun H."/>
            <person name="LaButti K.M."/>
            <person name="Schmutz J."/>
            <person name="Jabbour D."/>
            <person name="Luo H."/>
            <person name="Baker S.E."/>
            <person name="Pisabarro A.G."/>
            <person name="Walton J.D."/>
            <person name="Blanchette R.A."/>
            <person name="Henrissat B."/>
            <person name="Martin F."/>
            <person name="Cullen D."/>
            <person name="Hibbett D.S."/>
            <person name="Grigoriev I.V."/>
        </authorList>
    </citation>
    <scope>NUCLEOTIDE SEQUENCE [LARGE SCALE GENOMIC DNA]</scope>
    <source>
        <strain evidence="3">CBS 339.88</strain>
    </source>
</reference>
<name>A0A067TLL2_GALM3</name>
<keyword evidence="1" id="KW-0812">Transmembrane</keyword>
<keyword evidence="1" id="KW-1133">Transmembrane helix</keyword>
<evidence type="ECO:0000313" key="3">
    <source>
        <dbReference type="Proteomes" id="UP000027222"/>
    </source>
</evidence>
<dbReference type="EMBL" id="KL142368">
    <property type="protein sequence ID" value="KDR84110.1"/>
    <property type="molecule type" value="Genomic_DNA"/>
</dbReference>
<keyword evidence="1" id="KW-0472">Membrane</keyword>
<accession>A0A067TLL2</accession>
<feature type="transmembrane region" description="Helical" evidence="1">
    <location>
        <begin position="35"/>
        <end position="55"/>
    </location>
</feature>
<evidence type="ECO:0000313" key="2">
    <source>
        <dbReference type="EMBL" id="KDR84110.1"/>
    </source>
</evidence>